<comment type="caution">
    <text evidence="8">The sequence shown here is derived from an EMBL/GenBank/DDBJ whole genome shotgun (WGS) entry which is preliminary data.</text>
</comment>
<evidence type="ECO:0000256" key="3">
    <source>
        <dbReference type="ARBA" id="ARBA00022748"/>
    </source>
</evidence>
<accession>A0A2T6BH90</accession>
<evidence type="ECO:0000313" key="8">
    <source>
        <dbReference type="EMBL" id="PTX55424.1"/>
    </source>
</evidence>
<evidence type="ECO:0000256" key="5">
    <source>
        <dbReference type="ARBA" id="ARBA00022967"/>
    </source>
</evidence>
<dbReference type="SMART" id="SM00382">
    <property type="entry name" value="AAA"/>
    <property type="match status" value="1"/>
</dbReference>
<evidence type="ECO:0000259" key="7">
    <source>
        <dbReference type="PROSITE" id="PS50893"/>
    </source>
</evidence>
<keyword evidence="4" id="KW-0067">ATP-binding</keyword>
<dbReference type="InterPro" id="IPR003593">
    <property type="entry name" value="AAA+_ATPase"/>
</dbReference>
<evidence type="ECO:0000256" key="6">
    <source>
        <dbReference type="ARBA" id="ARBA00023136"/>
    </source>
</evidence>
<dbReference type="GO" id="GO:0005524">
    <property type="term" value="F:ATP binding"/>
    <property type="evidence" value="ECO:0007669"/>
    <property type="project" value="UniProtKB-KW"/>
</dbReference>
<dbReference type="InterPro" id="IPR027417">
    <property type="entry name" value="P-loop_NTPase"/>
</dbReference>
<dbReference type="RefSeq" id="WP_107843709.1">
    <property type="nucleotide sequence ID" value="NZ_QBKS01000001.1"/>
</dbReference>
<dbReference type="SUPFAM" id="SSF52540">
    <property type="entry name" value="P-loop containing nucleoside triphosphate hydrolases"/>
    <property type="match status" value="1"/>
</dbReference>
<dbReference type="NCBIfam" id="TIGR01189">
    <property type="entry name" value="ccmA"/>
    <property type="match status" value="1"/>
</dbReference>
<keyword evidence="5" id="KW-1278">Translocase</keyword>
<evidence type="ECO:0000313" key="9">
    <source>
        <dbReference type="Proteomes" id="UP000243978"/>
    </source>
</evidence>
<dbReference type="AlphaFoldDB" id="A0A2T6BH90"/>
<dbReference type="Pfam" id="PF00005">
    <property type="entry name" value="ABC_tran"/>
    <property type="match status" value="1"/>
</dbReference>
<dbReference type="PROSITE" id="PS50893">
    <property type="entry name" value="ABC_TRANSPORTER_2"/>
    <property type="match status" value="1"/>
</dbReference>
<dbReference type="EMBL" id="QBKS01000001">
    <property type="protein sequence ID" value="PTX55424.1"/>
    <property type="molecule type" value="Genomic_DNA"/>
</dbReference>
<evidence type="ECO:0000256" key="4">
    <source>
        <dbReference type="ARBA" id="ARBA00022840"/>
    </source>
</evidence>
<evidence type="ECO:0000256" key="1">
    <source>
        <dbReference type="ARBA" id="ARBA00022448"/>
    </source>
</evidence>
<dbReference type="OrthoDB" id="9800654at2"/>
<reference evidence="8 9" key="1">
    <citation type="submission" date="2018-04" db="EMBL/GenBank/DDBJ databases">
        <title>Genomic Encyclopedia of Archaeal and Bacterial Type Strains, Phase II (KMG-II): from individual species to whole genera.</title>
        <authorList>
            <person name="Goeker M."/>
        </authorList>
    </citation>
    <scope>NUCLEOTIDE SEQUENCE [LARGE SCALE GENOMIC DNA]</scope>
    <source>
        <strain evidence="8 9">DSM 100977</strain>
    </source>
</reference>
<dbReference type="InterPro" id="IPR003439">
    <property type="entry name" value="ABC_transporter-like_ATP-bd"/>
</dbReference>
<sequence>MEFSVQNLACRRGPVTVLSDVCFSVSGGEALILRGPNGAGKTTLLRCLAGLTPPVSGTLNTSCDDVAYAAHADGLKAQLSVAENLQFWADIFGTGDIRPAVEAFDLGDLLTRRAQDLSAGQKRRLSLSRLLLTGRPVWALDEPTVSLDTENVARFAAAVTAHLDAGGAAIIATHIDLGLPAARVLDVGQFKATRAAAPESDPFLDEALS</sequence>
<dbReference type="InterPro" id="IPR005895">
    <property type="entry name" value="ABC_transptr_haem_export_CcmA"/>
</dbReference>
<dbReference type="PANTHER" id="PTHR43499:SF1">
    <property type="entry name" value="ABC TRANSPORTER I FAMILY MEMBER 1"/>
    <property type="match status" value="1"/>
</dbReference>
<dbReference type="PROSITE" id="PS00211">
    <property type="entry name" value="ABC_TRANSPORTER_1"/>
    <property type="match status" value="1"/>
</dbReference>
<gene>
    <name evidence="8" type="ORF">C8N43_0058</name>
</gene>
<organism evidence="8 9">
    <name type="scientific">Litoreibacter ponti</name>
    <dbReference type="NCBI Taxonomy" id="1510457"/>
    <lineage>
        <taxon>Bacteria</taxon>
        <taxon>Pseudomonadati</taxon>
        <taxon>Pseudomonadota</taxon>
        <taxon>Alphaproteobacteria</taxon>
        <taxon>Rhodobacterales</taxon>
        <taxon>Roseobacteraceae</taxon>
        <taxon>Litoreibacter</taxon>
    </lineage>
</organism>
<dbReference type="InterPro" id="IPR017871">
    <property type="entry name" value="ABC_transporter-like_CS"/>
</dbReference>
<proteinExistence type="predicted"/>
<feature type="domain" description="ABC transporter" evidence="7">
    <location>
        <begin position="3"/>
        <end position="206"/>
    </location>
</feature>
<dbReference type="PANTHER" id="PTHR43499">
    <property type="entry name" value="ABC TRANSPORTER I FAMILY MEMBER 1"/>
    <property type="match status" value="1"/>
</dbReference>
<evidence type="ECO:0000256" key="2">
    <source>
        <dbReference type="ARBA" id="ARBA00022741"/>
    </source>
</evidence>
<dbReference type="Proteomes" id="UP000243978">
    <property type="component" value="Unassembled WGS sequence"/>
</dbReference>
<keyword evidence="6" id="KW-0472">Membrane</keyword>
<keyword evidence="9" id="KW-1185">Reference proteome</keyword>
<dbReference type="GO" id="GO:0016887">
    <property type="term" value="F:ATP hydrolysis activity"/>
    <property type="evidence" value="ECO:0007669"/>
    <property type="project" value="InterPro"/>
</dbReference>
<keyword evidence="3" id="KW-0201">Cytochrome c-type biogenesis</keyword>
<dbReference type="Gene3D" id="3.40.50.300">
    <property type="entry name" value="P-loop containing nucleotide triphosphate hydrolases"/>
    <property type="match status" value="1"/>
</dbReference>
<protein>
    <submittedName>
        <fullName evidence="8">Heme exporter protein A</fullName>
    </submittedName>
</protein>
<keyword evidence="1" id="KW-0813">Transport</keyword>
<name>A0A2T6BH90_9RHOB</name>
<dbReference type="GO" id="GO:0022857">
    <property type="term" value="F:transmembrane transporter activity"/>
    <property type="evidence" value="ECO:0007669"/>
    <property type="project" value="InterPro"/>
</dbReference>
<keyword evidence="2" id="KW-0547">Nucleotide-binding</keyword>
<dbReference type="GO" id="GO:0017004">
    <property type="term" value="P:cytochrome complex assembly"/>
    <property type="evidence" value="ECO:0007669"/>
    <property type="project" value="UniProtKB-KW"/>
</dbReference>